<evidence type="ECO:0000313" key="3">
    <source>
        <dbReference type="Proteomes" id="UP000095149"/>
    </source>
</evidence>
<feature type="compositionally biased region" description="Basic and acidic residues" evidence="1">
    <location>
        <begin position="29"/>
        <end position="50"/>
    </location>
</feature>
<sequence>MAEPEFHSAPPLKKRKIGTCSKPSISPADIERFHKSRKDKREKARGKENTSGRPSDPSARGSSLFQITSKQHHRLRLIPCPTCLLPGYTHMLLGGYLEQRRILSRRGQKGAQMCSPSP</sequence>
<name>A0A1E3K579_9TREE</name>
<feature type="region of interest" description="Disordered" evidence="1">
    <location>
        <begin position="1"/>
        <end position="65"/>
    </location>
</feature>
<dbReference type="EMBL" id="MEKH01000005">
    <property type="protein sequence ID" value="ODO08211.1"/>
    <property type="molecule type" value="Genomic_DNA"/>
</dbReference>
<dbReference type="AlphaFoldDB" id="A0A1E3K579"/>
<reference evidence="2 3" key="1">
    <citation type="submission" date="2016-06" db="EMBL/GenBank/DDBJ databases">
        <title>Evolution of pathogenesis and genome organization in the Tremellales.</title>
        <authorList>
            <person name="Cuomo C."/>
            <person name="Litvintseva A."/>
            <person name="Heitman J."/>
            <person name="Chen Y."/>
            <person name="Sun S."/>
            <person name="Springer D."/>
            <person name="Dromer F."/>
            <person name="Young S."/>
            <person name="Zeng Q."/>
            <person name="Chapman S."/>
            <person name="Gujja S."/>
            <person name="Saif S."/>
            <person name="Birren B."/>
        </authorList>
    </citation>
    <scope>NUCLEOTIDE SEQUENCE [LARGE SCALE GENOMIC DNA]</scope>
    <source>
        <strain evidence="2 3">CBS 6273</strain>
    </source>
</reference>
<protein>
    <submittedName>
        <fullName evidence="2">Uncharacterized protein</fullName>
    </submittedName>
</protein>
<evidence type="ECO:0000256" key="1">
    <source>
        <dbReference type="SAM" id="MobiDB-lite"/>
    </source>
</evidence>
<accession>A0A1E3K579</accession>
<comment type="caution">
    <text evidence="2">The sequence shown here is derived from an EMBL/GenBank/DDBJ whole genome shotgun (WGS) entry which is preliminary data.</text>
</comment>
<evidence type="ECO:0000313" key="2">
    <source>
        <dbReference type="EMBL" id="ODO08211.1"/>
    </source>
</evidence>
<gene>
    <name evidence="2" type="ORF">I350_03800</name>
</gene>
<organism evidence="2 3">
    <name type="scientific">Cryptococcus amylolentus CBS 6273</name>
    <dbReference type="NCBI Taxonomy" id="1296118"/>
    <lineage>
        <taxon>Eukaryota</taxon>
        <taxon>Fungi</taxon>
        <taxon>Dikarya</taxon>
        <taxon>Basidiomycota</taxon>
        <taxon>Agaricomycotina</taxon>
        <taxon>Tremellomycetes</taxon>
        <taxon>Tremellales</taxon>
        <taxon>Cryptococcaceae</taxon>
        <taxon>Cryptococcus</taxon>
    </lineage>
</organism>
<proteinExistence type="predicted"/>
<dbReference type="Proteomes" id="UP000095149">
    <property type="component" value="Unassembled WGS sequence"/>
</dbReference>